<dbReference type="InterPro" id="IPR013321">
    <property type="entry name" value="Arc_rbn_hlx_hlx"/>
</dbReference>
<protein>
    <recommendedName>
        <fullName evidence="2">Toxin-antitoxin system HicB family antitoxin</fullName>
    </recommendedName>
</protein>
<reference evidence="1" key="2">
    <citation type="submission" date="2014-09" db="EMBL/GenBank/DDBJ databases">
        <title>Criblamydia sequanensis harbors a mega-plasmid encoding arsenite resistance.</title>
        <authorList>
            <person name="Bertelli C."/>
            <person name="Goesmann A."/>
            <person name="Greub G."/>
        </authorList>
    </citation>
    <scope>NUCLEOTIDE SEQUENCE [LARGE SCALE GENOMIC DNA]</scope>
    <source>
        <strain evidence="1">CRIB-18</strain>
        <plasmid evidence="1">1</plasmid>
    </source>
</reference>
<keyword evidence="1" id="KW-0614">Plasmid</keyword>
<gene>
    <name evidence="1" type="ORF">CSEC_p0057</name>
</gene>
<proteinExistence type="predicted"/>
<dbReference type="InterPro" id="IPR010985">
    <property type="entry name" value="Ribbon_hlx_hlx"/>
</dbReference>
<dbReference type="EMBL" id="LK031773">
    <property type="protein sequence ID" value="CDR35328.1"/>
    <property type="molecule type" value="Genomic_DNA"/>
</dbReference>
<dbReference type="SUPFAM" id="SSF47598">
    <property type="entry name" value="Ribbon-helix-helix"/>
    <property type="match status" value="1"/>
</dbReference>
<reference evidence="1" key="1">
    <citation type="submission" date="2013-12" db="EMBL/GenBank/DDBJ databases">
        <authorList>
            <person name="Li W."/>
            <person name="Chetelat R.T."/>
        </authorList>
    </citation>
    <scope>NUCLEOTIDE SEQUENCE</scope>
    <source>
        <strain evidence="1">CRIB-18</strain>
        <plasmid evidence="1">1</plasmid>
    </source>
</reference>
<dbReference type="RefSeq" id="WP_176454848.1">
    <property type="nucleotide sequence ID" value="NZ_LK031773.1"/>
</dbReference>
<evidence type="ECO:0008006" key="2">
    <source>
        <dbReference type="Google" id="ProtNLM"/>
    </source>
</evidence>
<dbReference type="AlphaFoldDB" id="A0A090D167"/>
<sequence>MAKKPVKELSEKPKRARITLECSPETRKAIRIRAAQNDKSMNDFILSIVIEKMEKSE</sequence>
<evidence type="ECO:0000313" key="1">
    <source>
        <dbReference type="EMBL" id="CDR35328.1"/>
    </source>
</evidence>
<dbReference type="Gene3D" id="1.10.1220.10">
    <property type="entry name" value="Met repressor-like"/>
    <property type="match status" value="1"/>
</dbReference>
<name>A0A090D167_9BACT</name>
<geneLocation type="plasmid" evidence="1">
    <name>1</name>
</geneLocation>
<dbReference type="GO" id="GO:0006355">
    <property type="term" value="P:regulation of DNA-templated transcription"/>
    <property type="evidence" value="ECO:0007669"/>
    <property type="project" value="InterPro"/>
</dbReference>
<accession>A0A090D167</accession>
<organism evidence="1">
    <name type="scientific">Candidatus Criblamydia sequanensis CRIB-18</name>
    <dbReference type="NCBI Taxonomy" id="1437425"/>
    <lineage>
        <taxon>Bacteria</taxon>
        <taxon>Pseudomonadati</taxon>
        <taxon>Chlamydiota</taxon>
        <taxon>Chlamydiia</taxon>
        <taxon>Parachlamydiales</taxon>
        <taxon>Candidatus Criblamydiaceae</taxon>
        <taxon>Candidatus Criblamydia</taxon>
    </lineage>
</organism>